<dbReference type="PIRSF" id="PIRSF028944">
    <property type="entry name" value="Beta_gluc_GBA2"/>
    <property type="match status" value="1"/>
</dbReference>
<evidence type="ECO:0000313" key="3">
    <source>
        <dbReference type="EMBL" id="MDJ1185738.1"/>
    </source>
</evidence>
<keyword evidence="4" id="KW-1185">Reference proteome</keyword>
<feature type="domain" description="Glycosyl-hydrolase family 116 catalytic region" evidence="1">
    <location>
        <begin position="444"/>
        <end position="819"/>
    </location>
</feature>
<dbReference type="SUPFAM" id="SSF48208">
    <property type="entry name" value="Six-hairpin glycosidases"/>
    <property type="match status" value="1"/>
</dbReference>
<sequence>MTNPPVRSHIPDCAWQRPLGLGWEQPYTVRYDSNLDDGPWHGMPLGGLGAGCIGRSPRGDFNLWHIDGGEHVFRNLPACQFSVFEEMEGGRSKTYALSTEAPTDGTLEAWQWYPTTTSIQQTGTYSALYPQSWYEYQGVYHSYLTCEQFSPVIPHNYQESSYPVAIFEWTARNPTDRPITLSILLTWENTVGWFTNSIKTPEVTVRDDGSPVYEYEPCWGQSTDNYNRWIENNFRVGCLMSRRTTRDIPQEGEGQWAIATIANPAVEVFYHTRWDPTGDGTAIWDSFATDGSLADSEDETPAAAGERLACAIAVRFTLRPGKTRKIPFILAWDFPVTEFGYPQNAAEFRGQVPSTDSEDSASAIAYYRRYTDFFGRNGNNAWSMVRTAFKHSDTWKEQIARWRQPILNDEAFPSSLKMALFNELYLLADGGTLWTAASETDPIGQFGVLECLDYRWYESLDVRLYGGFALSLLWPKLEKAVMLAFARAIGQGDNTPRIIGYDRSEAVRKITSATPHDLGAPNEHPWQRTNYTSYQDCNLWKDLGSDFVLQVYRYFLWTGAEDKEFLQDCWMAIAETLDYLKTFDRDGDGIPENSGAPDQTFDDWRLKGISAYCGGLWLAGLQAAIAIGQELLETNELSPAPQNQIQQWSSWFEQAQPLYQHTLWNGKYYNLDSDSGSSVVMADQLCGQFYANLLQLPAIVPKQCAQVTLQTIYDACFVRFNQHQAGDRPPLGIPNGVNPDGLPEDPNATHPLEIWTGINFGLAAFMLQQGMKTEALEIAEAVVDRIYSNGLQFRTPEAITAAGTFRASHYLRAMAIWGLYYVWDNNE</sequence>
<evidence type="ECO:0000313" key="4">
    <source>
        <dbReference type="Proteomes" id="UP001232992"/>
    </source>
</evidence>
<organism evidence="3 4">
    <name type="scientific">Roseofilum casamattae BLCC-M143</name>
    <dbReference type="NCBI Taxonomy" id="3022442"/>
    <lineage>
        <taxon>Bacteria</taxon>
        <taxon>Bacillati</taxon>
        <taxon>Cyanobacteriota</taxon>
        <taxon>Cyanophyceae</taxon>
        <taxon>Desertifilales</taxon>
        <taxon>Desertifilaceae</taxon>
        <taxon>Roseofilum</taxon>
        <taxon>Roseofilum casamattae</taxon>
    </lineage>
</organism>
<dbReference type="EMBL" id="JAQOSQ010000047">
    <property type="protein sequence ID" value="MDJ1185738.1"/>
    <property type="molecule type" value="Genomic_DNA"/>
</dbReference>
<dbReference type="InterPro" id="IPR014551">
    <property type="entry name" value="B_Glucosidase_GBA2-typ"/>
</dbReference>
<protein>
    <submittedName>
        <fullName evidence="3">GH116 family glycosyl hydrolase</fullName>
    </submittedName>
</protein>
<accession>A0ABT7C4Q4</accession>
<dbReference type="Proteomes" id="UP001232992">
    <property type="component" value="Unassembled WGS sequence"/>
</dbReference>
<name>A0ABT7C4Q4_9CYAN</name>
<comment type="caution">
    <text evidence="3">The sequence shown here is derived from an EMBL/GenBank/DDBJ whole genome shotgun (WGS) entry which is preliminary data.</text>
</comment>
<dbReference type="InterPro" id="IPR024462">
    <property type="entry name" value="GH116_N"/>
</dbReference>
<dbReference type="Pfam" id="PF12215">
    <property type="entry name" value="Glyco_hydr_116N"/>
    <property type="match status" value="1"/>
</dbReference>
<evidence type="ECO:0000259" key="1">
    <source>
        <dbReference type="Pfam" id="PF04685"/>
    </source>
</evidence>
<feature type="domain" description="Glycosyl-hydrolase family 116 N-terminal" evidence="2">
    <location>
        <begin position="42"/>
        <end position="395"/>
    </location>
</feature>
<dbReference type="Pfam" id="PF04685">
    <property type="entry name" value="DUF608"/>
    <property type="match status" value="1"/>
</dbReference>
<dbReference type="RefSeq" id="WP_283760378.1">
    <property type="nucleotide sequence ID" value="NZ_JAQOSQ010000047.1"/>
</dbReference>
<dbReference type="InterPro" id="IPR008928">
    <property type="entry name" value="6-hairpin_glycosidase_sf"/>
</dbReference>
<reference evidence="3 4" key="1">
    <citation type="submission" date="2023-01" db="EMBL/GenBank/DDBJ databases">
        <title>Novel diversity within Roseofilum (Cyanobacteria; Desertifilaceae) from marine benthic mats with descriptions of four novel species.</title>
        <authorList>
            <person name="Wang Y."/>
            <person name="Berthold D.E."/>
            <person name="Hu J."/>
            <person name="Lefler F.W."/>
            <person name="Laughinghouse H.D. IV."/>
        </authorList>
    </citation>
    <scope>NUCLEOTIDE SEQUENCE [LARGE SCALE GENOMIC DNA]</scope>
    <source>
        <strain evidence="3 4">BLCC-M143</strain>
    </source>
</reference>
<dbReference type="InterPro" id="IPR052566">
    <property type="entry name" value="Non-lysos_glucosylceramidase"/>
</dbReference>
<dbReference type="InterPro" id="IPR006775">
    <property type="entry name" value="GH116_catalytic"/>
</dbReference>
<dbReference type="PANTHER" id="PTHR12654:SF0">
    <property type="entry name" value="NON-LYSOSOMAL GLUCOSYLCERAMIDASE"/>
    <property type="match status" value="1"/>
</dbReference>
<evidence type="ECO:0000259" key="2">
    <source>
        <dbReference type="Pfam" id="PF12215"/>
    </source>
</evidence>
<gene>
    <name evidence="3" type="ORF">PMH09_21375</name>
</gene>
<dbReference type="GO" id="GO:0016787">
    <property type="term" value="F:hydrolase activity"/>
    <property type="evidence" value="ECO:0007669"/>
    <property type="project" value="UniProtKB-KW"/>
</dbReference>
<keyword evidence="3" id="KW-0378">Hydrolase</keyword>
<proteinExistence type="predicted"/>
<dbReference type="PANTHER" id="PTHR12654">
    <property type="entry name" value="BILE ACID BETA-GLUCOSIDASE-RELATED"/>
    <property type="match status" value="1"/>
</dbReference>